<name>A0A3Q0H7S8_ALLSI</name>
<organism evidence="1 2">
    <name type="scientific">Alligator sinensis</name>
    <name type="common">Chinese alligator</name>
    <dbReference type="NCBI Taxonomy" id="38654"/>
    <lineage>
        <taxon>Eukaryota</taxon>
        <taxon>Metazoa</taxon>
        <taxon>Chordata</taxon>
        <taxon>Craniata</taxon>
        <taxon>Vertebrata</taxon>
        <taxon>Euteleostomi</taxon>
        <taxon>Archelosauria</taxon>
        <taxon>Archosauria</taxon>
        <taxon>Crocodylia</taxon>
        <taxon>Alligatoridae</taxon>
        <taxon>Alligatorinae</taxon>
        <taxon>Alligator</taxon>
    </lineage>
</organism>
<accession>A0A3Q0H7S8</accession>
<dbReference type="Pfam" id="PF00106">
    <property type="entry name" value="adh_short"/>
    <property type="match status" value="1"/>
</dbReference>
<dbReference type="GO" id="GO:0016491">
    <property type="term" value="F:oxidoreductase activity"/>
    <property type="evidence" value="ECO:0007669"/>
    <property type="project" value="TreeGrafter"/>
</dbReference>
<dbReference type="PANTHER" id="PTHR43544:SF21">
    <property type="entry name" value="C-FACTOR"/>
    <property type="match status" value="1"/>
</dbReference>
<dbReference type="KEGG" id="asn:102369227"/>
<dbReference type="InterPro" id="IPR002347">
    <property type="entry name" value="SDR_fam"/>
</dbReference>
<dbReference type="PRINTS" id="PR00081">
    <property type="entry name" value="GDHRDH"/>
</dbReference>
<dbReference type="InterPro" id="IPR036291">
    <property type="entry name" value="NAD(P)-bd_dom_sf"/>
</dbReference>
<dbReference type="InterPro" id="IPR051468">
    <property type="entry name" value="Fungal_SecMetab_SDRs"/>
</dbReference>
<protein>
    <submittedName>
        <fullName evidence="2">Uncharacterized protein LOC102369227 isoform X1</fullName>
    </submittedName>
</protein>
<dbReference type="PRINTS" id="PR00080">
    <property type="entry name" value="SDRFAMILY"/>
</dbReference>
<evidence type="ECO:0000313" key="2">
    <source>
        <dbReference type="RefSeq" id="XP_025067612.1"/>
    </source>
</evidence>
<gene>
    <name evidence="2" type="primary">LOC102369227</name>
</gene>
<sequence>MVEDQLNGLGLNLLINNAGVYSKVTLETVDSEEMVHAYKTNLVGPLLTAKAFLPLLKKAAQGSPEKGMSCRKAAIVNISTVLASLEKSPETFYKPVISYRCSKAALNMLTRCQMLSYREDGILCAAIHPGWVKTDMGTQEADLTVDESVRGILTVLSALSEKHNGSFLNWLGKPIPW</sequence>
<dbReference type="InParanoid" id="A0A3Q0H7S8"/>
<keyword evidence="1" id="KW-1185">Reference proteome</keyword>
<evidence type="ECO:0000313" key="1">
    <source>
        <dbReference type="Proteomes" id="UP000189705"/>
    </source>
</evidence>
<dbReference type="GO" id="GO:0005737">
    <property type="term" value="C:cytoplasm"/>
    <property type="evidence" value="ECO:0007669"/>
    <property type="project" value="TreeGrafter"/>
</dbReference>
<dbReference type="GeneID" id="102369227"/>
<dbReference type="Gene3D" id="3.40.50.720">
    <property type="entry name" value="NAD(P)-binding Rossmann-like Domain"/>
    <property type="match status" value="1"/>
</dbReference>
<reference evidence="2" key="1">
    <citation type="submission" date="2025-08" db="UniProtKB">
        <authorList>
            <consortium name="RefSeq"/>
        </authorList>
    </citation>
    <scope>IDENTIFICATION</scope>
</reference>
<proteinExistence type="predicted"/>
<dbReference type="RefSeq" id="XP_025067612.1">
    <property type="nucleotide sequence ID" value="XM_025211827.1"/>
</dbReference>
<dbReference type="AlphaFoldDB" id="A0A3Q0H7S8"/>
<dbReference type="Proteomes" id="UP000189705">
    <property type="component" value="Unplaced"/>
</dbReference>
<dbReference type="SUPFAM" id="SSF51735">
    <property type="entry name" value="NAD(P)-binding Rossmann-fold domains"/>
    <property type="match status" value="1"/>
</dbReference>
<dbReference type="PANTHER" id="PTHR43544">
    <property type="entry name" value="SHORT-CHAIN DEHYDROGENASE/REDUCTASE"/>
    <property type="match status" value="1"/>
</dbReference>